<proteinExistence type="predicted"/>
<evidence type="ECO:0000313" key="1">
    <source>
        <dbReference type="EMBL" id="MBW7462364.1"/>
    </source>
</evidence>
<organism evidence="1 2">
    <name type="scientific">Paenibacillus sepulcri</name>
    <dbReference type="NCBI Taxonomy" id="359917"/>
    <lineage>
        <taxon>Bacteria</taxon>
        <taxon>Bacillati</taxon>
        <taxon>Bacillota</taxon>
        <taxon>Bacilli</taxon>
        <taxon>Bacillales</taxon>
        <taxon>Paenibacillaceae</taxon>
        <taxon>Paenibacillus</taxon>
    </lineage>
</organism>
<evidence type="ECO:0000313" key="2">
    <source>
        <dbReference type="Proteomes" id="UP001519887"/>
    </source>
</evidence>
<feature type="non-terminal residue" evidence="1">
    <location>
        <position position="102"/>
    </location>
</feature>
<name>A0ABS7CN58_9BACL</name>
<comment type="caution">
    <text evidence="1">The sequence shown here is derived from an EMBL/GenBank/DDBJ whole genome shotgun (WGS) entry which is preliminary data.</text>
</comment>
<dbReference type="Proteomes" id="UP001519887">
    <property type="component" value="Unassembled WGS sequence"/>
</dbReference>
<protein>
    <submittedName>
        <fullName evidence="1">M1 family peptidase</fullName>
    </submittedName>
</protein>
<feature type="non-terminal residue" evidence="1">
    <location>
        <position position="1"/>
    </location>
</feature>
<accession>A0ABS7CN58</accession>
<reference evidence="1 2" key="1">
    <citation type="submission" date="2021-07" db="EMBL/GenBank/DDBJ databases">
        <title>Paenibacillus radiodurans sp. nov., isolated from the southeastern edge of Tengger Desert.</title>
        <authorList>
            <person name="Zhang G."/>
        </authorList>
    </citation>
    <scope>NUCLEOTIDE SEQUENCE [LARGE SCALE GENOMIC DNA]</scope>
    <source>
        <strain evidence="1 2">CCM 7311</strain>
    </source>
</reference>
<gene>
    <name evidence="1" type="ORF">K0U00_50765</name>
</gene>
<keyword evidence="2" id="KW-1185">Reference proteome</keyword>
<dbReference type="EMBL" id="JAHZIK010003855">
    <property type="protein sequence ID" value="MBW7462364.1"/>
    <property type="molecule type" value="Genomic_DNA"/>
</dbReference>
<sequence length="102" mass="11589">QIDVRLQEDTHTLQGLQTITWTNPGKQQVSEMYFHLYPNAFQSKDSTFMRESGGQLRNDKATEASLGYMRINSLVTSENDSLLPRLHYVQPDDGNANDQTLA</sequence>